<evidence type="ECO:0000256" key="8">
    <source>
        <dbReference type="RuleBase" id="RU361120"/>
    </source>
</evidence>
<dbReference type="InterPro" id="IPR016455">
    <property type="entry name" value="XTH"/>
</dbReference>
<name>A0A8T2QA04_CERRI</name>
<dbReference type="OMA" id="GNTWATR"/>
<dbReference type="Gene3D" id="2.60.120.200">
    <property type="match status" value="1"/>
</dbReference>
<dbReference type="InterPro" id="IPR000757">
    <property type="entry name" value="Beta-glucanase-like"/>
</dbReference>
<dbReference type="GO" id="GO:0071555">
    <property type="term" value="P:cell wall organization"/>
    <property type="evidence" value="ECO:0007669"/>
    <property type="project" value="UniProtKB-KW"/>
</dbReference>
<dbReference type="GO" id="GO:0042546">
    <property type="term" value="P:cell wall biogenesis"/>
    <property type="evidence" value="ECO:0007669"/>
    <property type="project" value="InterPro"/>
</dbReference>
<dbReference type="OrthoDB" id="4781at2759"/>
<keyword evidence="4" id="KW-0325">Glycoprotein</keyword>
<dbReference type="AlphaFoldDB" id="A0A8T2QA04"/>
<dbReference type="PROSITE" id="PS01034">
    <property type="entry name" value="GH16_1"/>
    <property type="match status" value="1"/>
</dbReference>
<evidence type="ECO:0000259" key="9">
    <source>
        <dbReference type="PROSITE" id="PS51762"/>
    </source>
</evidence>
<comment type="similarity">
    <text evidence="8">Belongs to the glycosyl hydrolase 16 family.</text>
</comment>
<evidence type="ECO:0000256" key="4">
    <source>
        <dbReference type="ARBA" id="ARBA00023180"/>
    </source>
</evidence>
<dbReference type="Proteomes" id="UP000825935">
    <property type="component" value="Chromosome 37"/>
</dbReference>
<dbReference type="Pfam" id="PF00722">
    <property type="entry name" value="Glyco_hydro_16"/>
    <property type="match status" value="1"/>
</dbReference>
<protein>
    <recommendedName>
        <fullName evidence="8">Xyloglucan endotransglucosylase/hydrolase</fullName>
        <ecNumber evidence="8">2.4.1.207</ecNumber>
    </recommendedName>
</protein>
<dbReference type="InterPro" id="IPR010713">
    <property type="entry name" value="XET_C"/>
</dbReference>
<dbReference type="GO" id="GO:0004553">
    <property type="term" value="F:hydrolase activity, hydrolyzing O-glycosyl compounds"/>
    <property type="evidence" value="ECO:0007669"/>
    <property type="project" value="InterPro"/>
</dbReference>
<dbReference type="InterPro" id="IPR013320">
    <property type="entry name" value="ConA-like_dom_sf"/>
</dbReference>
<keyword evidence="5 8" id="KW-0326">Glycosidase</keyword>
<keyword evidence="8" id="KW-0052">Apoplast</keyword>
<dbReference type="PROSITE" id="PS51257">
    <property type="entry name" value="PROKAR_LIPOPROTEIN"/>
    <property type="match status" value="1"/>
</dbReference>
<dbReference type="PANTHER" id="PTHR31062">
    <property type="entry name" value="XYLOGLUCAN ENDOTRANSGLUCOSYLASE/HYDROLASE PROTEIN 8-RELATED"/>
    <property type="match status" value="1"/>
</dbReference>
<evidence type="ECO:0000256" key="5">
    <source>
        <dbReference type="ARBA" id="ARBA00023295"/>
    </source>
</evidence>
<evidence type="ECO:0000313" key="10">
    <source>
        <dbReference type="EMBL" id="KAH7280081.1"/>
    </source>
</evidence>
<keyword evidence="3" id="KW-1015">Disulfide bond</keyword>
<evidence type="ECO:0000256" key="6">
    <source>
        <dbReference type="PIRSR" id="PIRSR005604-1"/>
    </source>
</evidence>
<dbReference type="PIRSF" id="PIRSF005604">
    <property type="entry name" value="XET"/>
    <property type="match status" value="1"/>
</dbReference>
<dbReference type="InterPro" id="IPR044791">
    <property type="entry name" value="Beta-glucanase/XTH"/>
</dbReference>
<evidence type="ECO:0000256" key="3">
    <source>
        <dbReference type="ARBA" id="ARBA00023157"/>
    </source>
</evidence>
<dbReference type="SUPFAM" id="SSF49899">
    <property type="entry name" value="Concanavalin A-like lectins/glucanases"/>
    <property type="match status" value="1"/>
</dbReference>
<dbReference type="EMBL" id="CM035442">
    <property type="protein sequence ID" value="KAH7280081.1"/>
    <property type="molecule type" value="Genomic_DNA"/>
</dbReference>
<dbReference type="EC" id="2.4.1.207" evidence="8"/>
<keyword evidence="2 8" id="KW-0378">Hydrolase</keyword>
<evidence type="ECO:0000256" key="7">
    <source>
        <dbReference type="PIRSR" id="PIRSR005604-2"/>
    </source>
</evidence>
<feature type="active site" description="Proton donor" evidence="6">
    <location>
        <position position="115"/>
    </location>
</feature>
<dbReference type="FunFam" id="2.60.120.200:FF:000025">
    <property type="entry name" value="Xyloglucan endotransglucosylase/hydrolase"/>
    <property type="match status" value="1"/>
</dbReference>
<dbReference type="GO" id="GO:0010411">
    <property type="term" value="P:xyloglucan metabolic process"/>
    <property type="evidence" value="ECO:0007669"/>
    <property type="project" value="InterPro"/>
</dbReference>
<dbReference type="Pfam" id="PF06955">
    <property type="entry name" value="XET_C"/>
    <property type="match status" value="1"/>
</dbReference>
<comment type="caution">
    <text evidence="10">The sequence shown here is derived from an EMBL/GenBank/DDBJ whole genome shotgun (WGS) entry which is preliminary data.</text>
</comment>
<keyword evidence="1 8" id="KW-0808">Transferase</keyword>
<feature type="active site" description="Nucleophile" evidence="6">
    <location>
        <position position="111"/>
    </location>
</feature>
<sequence length="296" mass="33012">MKEQIACNMRQFQDLRSLAAAVCIVCSCTNVLGVYTDDFHVTWGAPNNTKLVDGGEVMQLMLDNHTAAGFASNKMYLFGSIDMQIKLIPGDSAGVVTAYYFSSELTPSHDEVDFEFLGNVTSQPYILQTNIFANGVGGREQRIYLWFDPSADFHSYSLLWNEQQIVLSVDGIPIRRFANNEAVGMPYLRKQPMGIYASIWDGGTWATRGGLDKVDWGSSPFVAEFGRYKVDACEGGKGTMEEDGCPSGKWWNEAAYQELSYAKKGQLSWVRSSFLVYDYCTDSERYPVPPPECSIS</sequence>
<dbReference type="GO" id="GO:0016762">
    <property type="term" value="F:xyloglucan:xyloglucosyl transferase activity"/>
    <property type="evidence" value="ECO:0007669"/>
    <property type="project" value="UniProtKB-EC"/>
</dbReference>
<keyword evidence="8" id="KW-0961">Cell wall biogenesis/degradation</keyword>
<comment type="function">
    <text evidence="8">Catalyzes xyloglucan endohydrolysis (XEH) and/or endotransglycosylation (XET). Cleaves and religates xyloglucan polymers, an essential constituent of the primary cell wall, and thereby participates in cell wall construction of growing tissues.</text>
</comment>
<proteinExistence type="inferred from homology"/>
<keyword evidence="11" id="KW-1185">Reference proteome</keyword>
<dbReference type="InterPro" id="IPR008263">
    <property type="entry name" value="GH16_AS"/>
</dbReference>
<comment type="subcellular location">
    <subcellularLocation>
        <location evidence="8">Secreted</location>
        <location evidence="8">Cell wall</location>
    </subcellularLocation>
    <subcellularLocation>
        <location evidence="8">Secreted</location>
        <location evidence="8">Extracellular space</location>
        <location evidence="8">Apoplast</location>
    </subcellularLocation>
</comment>
<dbReference type="CDD" id="cd02176">
    <property type="entry name" value="GH16_XET"/>
    <property type="match status" value="1"/>
</dbReference>
<comment type="PTM">
    <text evidence="8">Contains at least one intrachain disulfide bond essential for its enzymatic activity.</text>
</comment>
<dbReference type="PROSITE" id="PS51762">
    <property type="entry name" value="GH16_2"/>
    <property type="match status" value="1"/>
</dbReference>
<reference evidence="10" key="1">
    <citation type="submission" date="2021-08" db="EMBL/GenBank/DDBJ databases">
        <title>WGS assembly of Ceratopteris richardii.</title>
        <authorList>
            <person name="Marchant D.B."/>
            <person name="Chen G."/>
            <person name="Jenkins J."/>
            <person name="Shu S."/>
            <person name="Leebens-Mack J."/>
            <person name="Grimwood J."/>
            <person name="Schmutz J."/>
            <person name="Soltis P."/>
            <person name="Soltis D."/>
            <person name="Chen Z.-H."/>
        </authorList>
    </citation>
    <scope>NUCLEOTIDE SEQUENCE</scope>
    <source>
        <strain evidence="10">Whitten #5841</strain>
        <tissue evidence="10">Leaf</tissue>
    </source>
</reference>
<feature type="domain" description="GH16" evidence="9">
    <location>
        <begin position="11"/>
        <end position="225"/>
    </location>
</feature>
<organism evidence="10 11">
    <name type="scientific">Ceratopteris richardii</name>
    <name type="common">Triangle waterfern</name>
    <dbReference type="NCBI Taxonomy" id="49495"/>
    <lineage>
        <taxon>Eukaryota</taxon>
        <taxon>Viridiplantae</taxon>
        <taxon>Streptophyta</taxon>
        <taxon>Embryophyta</taxon>
        <taxon>Tracheophyta</taxon>
        <taxon>Polypodiopsida</taxon>
        <taxon>Polypodiidae</taxon>
        <taxon>Polypodiales</taxon>
        <taxon>Pteridineae</taxon>
        <taxon>Pteridaceae</taxon>
        <taxon>Parkerioideae</taxon>
        <taxon>Ceratopteris</taxon>
    </lineage>
</organism>
<dbReference type="GO" id="GO:0048046">
    <property type="term" value="C:apoplast"/>
    <property type="evidence" value="ECO:0007669"/>
    <property type="project" value="UniProtKB-SubCell"/>
</dbReference>
<keyword evidence="8" id="KW-0964">Secreted</keyword>
<evidence type="ECO:0000313" key="11">
    <source>
        <dbReference type="Proteomes" id="UP000825935"/>
    </source>
</evidence>
<evidence type="ECO:0000256" key="2">
    <source>
        <dbReference type="ARBA" id="ARBA00022801"/>
    </source>
</evidence>
<evidence type="ECO:0000256" key="1">
    <source>
        <dbReference type="ARBA" id="ARBA00022679"/>
    </source>
</evidence>
<accession>A0A8T2QA04</accession>
<keyword evidence="8" id="KW-0134">Cell wall</keyword>
<feature type="glycosylation site" description="N-linked (GlcNAc...) asparagine" evidence="7">
    <location>
        <position position="119"/>
    </location>
</feature>
<gene>
    <name evidence="10" type="ORF">KP509_37G051600</name>
</gene>